<evidence type="ECO:0000313" key="1">
    <source>
        <dbReference type="EMBL" id="QOR59908.1"/>
    </source>
</evidence>
<protein>
    <submittedName>
        <fullName evidence="1">Uncharacterized protein</fullName>
    </submittedName>
</protein>
<name>A0A7M1RZX1_9CAUD</name>
<dbReference type="KEGG" id="vg:65130524"/>
<dbReference type="RefSeq" id="YP_010112066.1">
    <property type="nucleotide sequence ID" value="NC_055887.1"/>
</dbReference>
<accession>A0A7M1RZX1</accession>
<proteinExistence type="predicted"/>
<dbReference type="Proteomes" id="UP000593898">
    <property type="component" value="Segment"/>
</dbReference>
<dbReference type="EMBL" id="MT774394">
    <property type="protein sequence ID" value="QOR59908.1"/>
    <property type="molecule type" value="Genomic_DNA"/>
</dbReference>
<reference evidence="1 2" key="1">
    <citation type="submission" date="2020-07" db="EMBL/GenBank/DDBJ databases">
        <title>Taxonomic proposal: Crassvirales, a new order of highly abundant and diverse bacterial viruses.</title>
        <authorList>
            <person name="Shkoporov A.N."/>
            <person name="Stockdale S.R."/>
            <person name="Guerin E."/>
            <person name="Ross R.P."/>
            <person name="Hill C."/>
        </authorList>
    </citation>
    <scope>NUCLEOTIDE SEQUENCE [LARGE SCALE GENOMIC DNA]</scope>
</reference>
<organism evidence="1 2">
    <name type="scientific">uncultured phage cr271_1</name>
    <dbReference type="NCBI Taxonomy" id="2772078"/>
    <lineage>
        <taxon>Viruses</taxon>
        <taxon>Duplodnaviria</taxon>
        <taxon>Heunggongvirae</taxon>
        <taxon>Uroviricota</taxon>
        <taxon>Caudoviricetes</taxon>
        <taxon>Crassvirales</taxon>
        <taxon>Intestiviridae</taxon>
        <taxon>Obtuvirinae</taxon>
        <taxon>Hacihdavirus</taxon>
        <taxon>Hacihdavirus animalis</taxon>
    </lineage>
</organism>
<dbReference type="GeneID" id="65130524"/>
<sequence length="48" mass="5762">MEEDFNFEAFSVNVDSDCITDDFDNYDLYGEIMEDDDREDYGDEIEFE</sequence>
<keyword evidence="2" id="KW-1185">Reference proteome</keyword>
<evidence type="ECO:0000313" key="2">
    <source>
        <dbReference type="Proteomes" id="UP000593898"/>
    </source>
</evidence>